<dbReference type="Ensembl" id="ENSMFAT00000073093.1">
    <property type="protein sequence ID" value="ENSMFAP00000061295.1"/>
    <property type="gene ID" value="ENSMFAG00000051124.1"/>
</dbReference>
<evidence type="ECO:0000313" key="2">
    <source>
        <dbReference type="Ensembl" id="ENSMFAP00000061295.1"/>
    </source>
</evidence>
<name>A0A7N9IG95_MACFA</name>
<feature type="region of interest" description="Disordered" evidence="1">
    <location>
        <begin position="1"/>
        <end position="63"/>
    </location>
</feature>
<evidence type="ECO:0000313" key="3">
    <source>
        <dbReference type="Proteomes" id="UP000233100"/>
    </source>
</evidence>
<reference evidence="2" key="2">
    <citation type="submission" date="2025-08" db="UniProtKB">
        <authorList>
            <consortium name="Ensembl"/>
        </authorList>
    </citation>
    <scope>IDENTIFICATION</scope>
</reference>
<keyword evidence="3" id="KW-1185">Reference proteome</keyword>
<sequence length="102" mass="11278">MGGSPKPRSSRPAWATWQNPIFPKKKKRPGMVAHTCNPRSLGGQGGWITRSGDRDHPGQHGETPSLLKIQKISLAWWQAPVVPATREAEAGEWHEPRGRSLP</sequence>
<proteinExistence type="predicted"/>
<dbReference type="Proteomes" id="UP000233100">
    <property type="component" value="Chromosome 11"/>
</dbReference>
<accession>A0A7N9IG95</accession>
<protein>
    <submittedName>
        <fullName evidence="2">Uncharacterized protein</fullName>
    </submittedName>
</protein>
<evidence type="ECO:0000256" key="1">
    <source>
        <dbReference type="SAM" id="MobiDB-lite"/>
    </source>
</evidence>
<reference evidence="2 3" key="1">
    <citation type="submission" date="2013-03" db="EMBL/GenBank/DDBJ databases">
        <authorList>
            <person name="Warren W."/>
            <person name="Wilson R.K."/>
        </authorList>
    </citation>
    <scope>NUCLEOTIDE SEQUENCE</scope>
</reference>
<organism evidence="2 3">
    <name type="scientific">Macaca fascicularis</name>
    <name type="common">Crab-eating macaque</name>
    <name type="synonym">Cynomolgus monkey</name>
    <dbReference type="NCBI Taxonomy" id="9541"/>
    <lineage>
        <taxon>Eukaryota</taxon>
        <taxon>Metazoa</taxon>
        <taxon>Chordata</taxon>
        <taxon>Craniata</taxon>
        <taxon>Vertebrata</taxon>
        <taxon>Euteleostomi</taxon>
        <taxon>Mammalia</taxon>
        <taxon>Eutheria</taxon>
        <taxon>Euarchontoglires</taxon>
        <taxon>Primates</taxon>
        <taxon>Haplorrhini</taxon>
        <taxon>Catarrhini</taxon>
        <taxon>Cercopithecidae</taxon>
        <taxon>Cercopithecinae</taxon>
        <taxon>Macaca</taxon>
    </lineage>
</organism>
<dbReference type="GeneTree" id="ENSGT01110000267475"/>
<reference evidence="2" key="3">
    <citation type="submission" date="2025-09" db="UniProtKB">
        <authorList>
            <consortium name="Ensembl"/>
        </authorList>
    </citation>
    <scope>IDENTIFICATION</scope>
</reference>
<dbReference type="AlphaFoldDB" id="A0A7N9IG95"/>